<reference evidence="7 8" key="1">
    <citation type="submission" date="2018-12" db="EMBL/GenBank/DDBJ databases">
        <title>Draft genome sequence of Xylaria grammica IHI A82.</title>
        <authorList>
            <person name="Buettner E."/>
            <person name="Kellner H."/>
        </authorList>
    </citation>
    <scope>NUCLEOTIDE SEQUENCE [LARGE SCALE GENOMIC DNA]</scope>
    <source>
        <strain evidence="7 8">IHI A82</strain>
    </source>
</reference>
<accession>A0A439CYA2</accession>
<dbReference type="EMBL" id="RYZI01000281">
    <property type="protein sequence ID" value="RWA07118.1"/>
    <property type="molecule type" value="Genomic_DNA"/>
</dbReference>
<comment type="subcellular location">
    <subcellularLocation>
        <location evidence="3">Cytoplasm</location>
        <location evidence="3">Cytosol</location>
    </subcellularLocation>
    <subcellularLocation>
        <location evidence="2">Endoplasmic reticulum</location>
    </subcellularLocation>
    <subcellularLocation>
        <location evidence="1">Mitochondrion</location>
    </subcellularLocation>
</comment>
<organism evidence="7 8">
    <name type="scientific">Xylaria grammica</name>
    <dbReference type="NCBI Taxonomy" id="363999"/>
    <lineage>
        <taxon>Eukaryota</taxon>
        <taxon>Fungi</taxon>
        <taxon>Dikarya</taxon>
        <taxon>Ascomycota</taxon>
        <taxon>Pezizomycotina</taxon>
        <taxon>Sordariomycetes</taxon>
        <taxon>Xylariomycetidae</taxon>
        <taxon>Xylariales</taxon>
        <taxon>Xylariaceae</taxon>
        <taxon>Xylaria</taxon>
    </lineage>
</organism>
<evidence type="ECO:0000256" key="6">
    <source>
        <dbReference type="ARBA" id="ARBA00023128"/>
    </source>
</evidence>
<dbReference type="GO" id="GO:0005085">
    <property type="term" value="F:guanyl-nucleotide exchange factor activity"/>
    <property type="evidence" value="ECO:0007669"/>
    <property type="project" value="InterPro"/>
</dbReference>
<keyword evidence="4" id="KW-0963">Cytoplasm</keyword>
<keyword evidence="5" id="KW-0256">Endoplasmic reticulum</keyword>
<dbReference type="GO" id="GO:0005829">
    <property type="term" value="C:cytosol"/>
    <property type="evidence" value="ECO:0007669"/>
    <property type="project" value="UniProtKB-SubCell"/>
</dbReference>
<dbReference type="Proteomes" id="UP000286045">
    <property type="component" value="Unassembled WGS sequence"/>
</dbReference>
<dbReference type="GO" id="GO:0005739">
    <property type="term" value="C:mitochondrion"/>
    <property type="evidence" value="ECO:0007669"/>
    <property type="project" value="UniProtKB-SubCell"/>
</dbReference>
<dbReference type="InterPro" id="IPR016024">
    <property type="entry name" value="ARM-type_fold"/>
</dbReference>
<sequence>MSGSISQLFDDIADDEVQRTKVLGRVADIARSLWKTEPGSPDLDILAQKSGDAARVEANREPLGESGLLEFFCSVLSTQGVRPTLIAQCLRIIGNSSADQDENRARVLASGCLPSIVSLLNNSSVLAYVIPVLFNICVDYEPAQKAIYQAGINPELVSLVSGPRLENAAPLMTYVCKLLSFVAKQEPEANLVHPATPFVLLSLARNQPSPIDAEDFLGQASVALTYLSQEQFQQTFLETQGSVDLILHTFSAACEDIDVFQDPDTEAQLKKVQAAFTATLADLSAHPLFASSCSLDSPAVQTLQGWISTPHIPLRSAACLTLGNIARSDEKCIYLVQQRAIHKPLIEALTDPSNADAGLLHSILSFLKNLAIPAANKPVLGAAGLLEADVLPRIWDLDTQTQVQFDAVSLTRLLLVGCPANVHLICAPIDAATAPPRSKLHALIDLNARSDQEPTQMETARAVTTVCRVLHSPQGQTPTDAPLPTPESLEAFYSAHSTITDAMQRLIQQTKFPTLRSEQLFVFALMARTPEGAAAVAQAMHQAELVSTIVSLVTGSPTPSAATP</sequence>
<protein>
    <recommendedName>
        <fullName evidence="9">UNC-45/Cro1/She4 central domain-containing protein</fullName>
    </recommendedName>
</protein>
<comment type="caution">
    <text evidence="7">The sequence shown here is derived from an EMBL/GenBank/DDBJ whole genome shotgun (WGS) entry which is preliminary data.</text>
</comment>
<gene>
    <name evidence="7" type="ORF">EKO27_g7977</name>
</gene>
<dbReference type="GO" id="GO:0005783">
    <property type="term" value="C:endoplasmic reticulum"/>
    <property type="evidence" value="ECO:0007669"/>
    <property type="project" value="UniProtKB-SubCell"/>
</dbReference>
<evidence type="ECO:0000313" key="7">
    <source>
        <dbReference type="EMBL" id="RWA07118.1"/>
    </source>
</evidence>
<evidence type="ECO:0000256" key="5">
    <source>
        <dbReference type="ARBA" id="ARBA00022824"/>
    </source>
</evidence>
<dbReference type="STRING" id="363999.A0A439CYA2"/>
<dbReference type="InterPro" id="IPR040144">
    <property type="entry name" value="RAP1GDS1"/>
</dbReference>
<dbReference type="InterPro" id="IPR000225">
    <property type="entry name" value="Armadillo"/>
</dbReference>
<evidence type="ECO:0000313" key="8">
    <source>
        <dbReference type="Proteomes" id="UP000286045"/>
    </source>
</evidence>
<evidence type="ECO:0000256" key="4">
    <source>
        <dbReference type="ARBA" id="ARBA00022490"/>
    </source>
</evidence>
<dbReference type="InterPro" id="IPR011989">
    <property type="entry name" value="ARM-like"/>
</dbReference>
<feature type="non-terminal residue" evidence="7">
    <location>
        <position position="564"/>
    </location>
</feature>
<dbReference type="SMART" id="SM00185">
    <property type="entry name" value="ARM"/>
    <property type="match status" value="4"/>
</dbReference>
<name>A0A439CYA2_9PEZI</name>
<keyword evidence="8" id="KW-1185">Reference proteome</keyword>
<dbReference type="Gene3D" id="1.25.10.10">
    <property type="entry name" value="Leucine-rich Repeat Variant"/>
    <property type="match status" value="2"/>
</dbReference>
<dbReference type="PANTHER" id="PTHR10957">
    <property type="entry name" value="RAP1 GTPASE-GDP DISSOCIATION STIMULATOR 1"/>
    <property type="match status" value="1"/>
</dbReference>
<evidence type="ECO:0000256" key="2">
    <source>
        <dbReference type="ARBA" id="ARBA00004240"/>
    </source>
</evidence>
<dbReference type="SUPFAM" id="SSF48371">
    <property type="entry name" value="ARM repeat"/>
    <property type="match status" value="1"/>
</dbReference>
<evidence type="ECO:0000256" key="1">
    <source>
        <dbReference type="ARBA" id="ARBA00004173"/>
    </source>
</evidence>
<keyword evidence="6" id="KW-0496">Mitochondrion</keyword>
<evidence type="ECO:0000256" key="3">
    <source>
        <dbReference type="ARBA" id="ARBA00004514"/>
    </source>
</evidence>
<proteinExistence type="predicted"/>
<dbReference type="AlphaFoldDB" id="A0A439CYA2"/>
<evidence type="ECO:0008006" key="9">
    <source>
        <dbReference type="Google" id="ProtNLM"/>
    </source>
</evidence>